<dbReference type="AlphaFoldDB" id="A0A2A2TGR9"/>
<keyword evidence="2" id="KW-0472">Membrane</keyword>
<dbReference type="InterPro" id="IPR046641">
    <property type="entry name" value="DUF6753"/>
</dbReference>
<dbReference type="RefSeq" id="WP_095722781.1">
    <property type="nucleotide sequence ID" value="NZ_NTFS01000187.1"/>
</dbReference>
<keyword evidence="2" id="KW-1133">Transmembrane helix</keyword>
<feature type="transmembrane region" description="Helical" evidence="2">
    <location>
        <begin position="252"/>
        <end position="271"/>
    </location>
</feature>
<dbReference type="Pfam" id="PF20538">
    <property type="entry name" value="DUF6753"/>
    <property type="match status" value="1"/>
</dbReference>
<evidence type="ECO:0000313" key="3">
    <source>
        <dbReference type="EMBL" id="PAX52922.1"/>
    </source>
</evidence>
<keyword evidence="2" id="KW-0812">Transmembrane</keyword>
<sequence>MPTTNNKNLKKDKPQPSHLDKLLENKPPEFQAKVLRFALDSEMKEDDPAFRLVQYIGYLSQLTETAPSEWKQLFKKLQGELSEWTELTAEQLATAADQSEAHDNLAQSCNRLGIALNALDLTSQQQLQQLTTLSEISPSLKNVAQEIPTLKKLLTNLNQTLSHSQTLTLELSPSQMAQLKREIALEIESRNLTSMLREMLDLAQNQRRMMGMLEQLTQKKRRNINPPGILARIWERYATGILTWICRLDWQFIWVVAMILAFIAVPVALVMRMNGDYQPITSLEIVDKQVRDTYMQVNNANVRLQRIEKHLGTQPKSKGKEK</sequence>
<feature type="region of interest" description="Disordered" evidence="1">
    <location>
        <begin position="1"/>
        <end position="22"/>
    </location>
</feature>
<protein>
    <submittedName>
        <fullName evidence="3">Uncharacterized protein</fullName>
    </submittedName>
</protein>
<evidence type="ECO:0000256" key="2">
    <source>
        <dbReference type="SAM" id="Phobius"/>
    </source>
</evidence>
<reference evidence="3 4" key="1">
    <citation type="submission" date="2017-08" db="EMBL/GenBank/DDBJ databases">
        <title>Draft genome sequence of filamentous cyanobacterium Calothrix elsteri CCALA 953.</title>
        <authorList>
            <person name="Gagunashvili A.N."/>
            <person name="Elster J."/>
            <person name="Andresson O.S."/>
        </authorList>
    </citation>
    <scope>NUCLEOTIDE SEQUENCE [LARGE SCALE GENOMIC DNA]</scope>
    <source>
        <strain evidence="3 4">CCALA 953</strain>
    </source>
</reference>
<dbReference type="OrthoDB" id="484272at2"/>
<comment type="caution">
    <text evidence="3">The sequence shown here is derived from an EMBL/GenBank/DDBJ whole genome shotgun (WGS) entry which is preliminary data.</text>
</comment>
<dbReference type="EMBL" id="NTFS01000187">
    <property type="protein sequence ID" value="PAX52922.1"/>
    <property type="molecule type" value="Genomic_DNA"/>
</dbReference>
<accession>A0A2A2TGR9</accession>
<evidence type="ECO:0000313" key="4">
    <source>
        <dbReference type="Proteomes" id="UP000218238"/>
    </source>
</evidence>
<organism evidence="3 4">
    <name type="scientific">Brunnivagina elsteri CCALA 953</name>
    <dbReference type="NCBI Taxonomy" id="987040"/>
    <lineage>
        <taxon>Bacteria</taxon>
        <taxon>Bacillati</taxon>
        <taxon>Cyanobacteriota</taxon>
        <taxon>Cyanophyceae</taxon>
        <taxon>Nostocales</taxon>
        <taxon>Calotrichaceae</taxon>
        <taxon>Brunnivagina</taxon>
    </lineage>
</organism>
<proteinExistence type="predicted"/>
<dbReference type="Proteomes" id="UP000218238">
    <property type="component" value="Unassembled WGS sequence"/>
</dbReference>
<feature type="compositionally biased region" description="Basic and acidic residues" evidence="1">
    <location>
        <begin position="9"/>
        <end position="22"/>
    </location>
</feature>
<name>A0A2A2TGR9_9CYAN</name>
<keyword evidence="4" id="KW-1185">Reference proteome</keyword>
<evidence type="ECO:0000256" key="1">
    <source>
        <dbReference type="SAM" id="MobiDB-lite"/>
    </source>
</evidence>
<gene>
    <name evidence="3" type="ORF">CK510_16705</name>
</gene>